<keyword evidence="1" id="KW-0802">TPR repeat</keyword>
<dbReference type="InterPro" id="IPR019734">
    <property type="entry name" value="TPR_rpt"/>
</dbReference>
<feature type="signal peptide" evidence="3">
    <location>
        <begin position="1"/>
        <end position="35"/>
    </location>
</feature>
<keyword evidence="5" id="KW-1185">Reference proteome</keyword>
<feature type="compositionally biased region" description="Low complexity" evidence="2">
    <location>
        <begin position="259"/>
        <end position="313"/>
    </location>
</feature>
<gene>
    <name evidence="4" type="ordered locus">Csal_1662</name>
</gene>
<dbReference type="SMART" id="SM00028">
    <property type="entry name" value="TPR"/>
    <property type="match status" value="2"/>
</dbReference>
<sequence>MPYPLFSSGSVRRPTLRPGRLVAGFVCLAALAGCAGPDTPNTAWTQTDGRANGIATANEEDSTTRRGACGEPMSATTGMQITLIRQMLDDDKPRAALAHLDSLSLEATGADLAEPRLLRGEALRRTGKRDAADRIYDSLTATCLAADAWRGIARNQAARGDMATALASMRKARESRPIDAAIRNDLGYLHLLEGQPRQAEEEFLTALELSPNYARAARNLIMALYAQGNARQATRIAERYSIGQDDLELLRQTRLASNATASPATARSGPTAASASATSVSATTSVPASVTDAITARRSGTSARASGGTTATRNEAETSGAITHTPIAMPDNTAFELEITRK</sequence>
<feature type="repeat" description="TPR" evidence="1">
    <location>
        <begin position="180"/>
        <end position="213"/>
    </location>
</feature>
<dbReference type="InterPro" id="IPR011990">
    <property type="entry name" value="TPR-like_helical_dom_sf"/>
</dbReference>
<reference evidence="4 5" key="1">
    <citation type="journal article" date="2011" name="Stand. Genomic Sci.">
        <title>Complete genome sequence of the halophilic and highly halotolerant Chromohalobacter salexigens type strain (1H11(T)).</title>
        <authorList>
            <person name="Copeland A."/>
            <person name="O'Connor K."/>
            <person name="Lucas S."/>
            <person name="Lapidus A."/>
            <person name="Berry K.W."/>
            <person name="Detter J.C."/>
            <person name="Del Rio T.G."/>
            <person name="Hammon N."/>
            <person name="Dalin E."/>
            <person name="Tice H."/>
            <person name="Pitluck S."/>
            <person name="Bruce D."/>
            <person name="Goodwin L."/>
            <person name="Han C."/>
            <person name="Tapia R."/>
            <person name="Saunders E."/>
            <person name="Schmutz J."/>
            <person name="Brettin T."/>
            <person name="Larimer F."/>
            <person name="Land M."/>
            <person name="Hauser L."/>
            <person name="Vargas C."/>
            <person name="Nieto J.J."/>
            <person name="Kyrpides N.C."/>
            <person name="Ivanova N."/>
            <person name="Goker M."/>
            <person name="Klenk H.P."/>
            <person name="Csonka L.N."/>
            <person name="Woyke T."/>
        </authorList>
    </citation>
    <scope>NUCLEOTIDE SEQUENCE [LARGE SCALE GENOMIC DNA]</scope>
    <source>
        <strain evidence="5">ATCC BAA-138 / DSM 3043 / CIP 106854 / NCIMB 13768 / 1H11</strain>
    </source>
</reference>
<feature type="region of interest" description="Disordered" evidence="2">
    <location>
        <begin position="258"/>
        <end position="326"/>
    </location>
</feature>
<accession>Q1QWZ3</accession>
<dbReference type="EMBL" id="CP000285">
    <property type="protein sequence ID" value="ABE59015.1"/>
    <property type="molecule type" value="Genomic_DNA"/>
</dbReference>
<evidence type="ECO:0000256" key="1">
    <source>
        <dbReference type="PROSITE-ProRule" id="PRU00339"/>
    </source>
</evidence>
<dbReference type="PROSITE" id="PS50005">
    <property type="entry name" value="TPR"/>
    <property type="match status" value="1"/>
</dbReference>
<evidence type="ECO:0000256" key="2">
    <source>
        <dbReference type="SAM" id="MobiDB-lite"/>
    </source>
</evidence>
<dbReference type="Proteomes" id="UP000000239">
    <property type="component" value="Chromosome"/>
</dbReference>
<evidence type="ECO:0000313" key="4">
    <source>
        <dbReference type="EMBL" id="ABE59015.1"/>
    </source>
</evidence>
<dbReference type="AlphaFoldDB" id="Q1QWZ3"/>
<dbReference type="KEGG" id="csa:Csal_1662"/>
<organism evidence="4 5">
    <name type="scientific">Chromohalobacter israelensis (strain ATCC BAA-138 / DSM 3043 / CIP 106854 / NCIMB 13768 / 1H11)</name>
    <name type="common">Chromohalobacter salexigens</name>
    <dbReference type="NCBI Taxonomy" id="290398"/>
    <lineage>
        <taxon>Bacteria</taxon>
        <taxon>Pseudomonadati</taxon>
        <taxon>Pseudomonadota</taxon>
        <taxon>Gammaproteobacteria</taxon>
        <taxon>Oceanospirillales</taxon>
        <taxon>Halomonadaceae</taxon>
        <taxon>Chromohalobacter</taxon>
    </lineage>
</organism>
<proteinExistence type="predicted"/>
<keyword evidence="3" id="KW-0732">Signal</keyword>
<name>Q1QWZ3_CHRI1</name>
<evidence type="ECO:0000256" key="3">
    <source>
        <dbReference type="SAM" id="SignalP"/>
    </source>
</evidence>
<dbReference type="eggNOG" id="COG5010">
    <property type="taxonomic scope" value="Bacteria"/>
</dbReference>
<evidence type="ECO:0000313" key="5">
    <source>
        <dbReference type="Proteomes" id="UP000000239"/>
    </source>
</evidence>
<dbReference type="STRING" id="290398.Csal_1662"/>
<feature type="chain" id="PRO_5004196453" evidence="3">
    <location>
        <begin position="36"/>
        <end position="342"/>
    </location>
</feature>
<protein>
    <submittedName>
        <fullName evidence="4">Tetratricopeptide TPR_2</fullName>
    </submittedName>
</protein>
<feature type="region of interest" description="Disordered" evidence="2">
    <location>
        <begin position="42"/>
        <end position="72"/>
    </location>
</feature>
<dbReference type="SUPFAM" id="SSF48452">
    <property type="entry name" value="TPR-like"/>
    <property type="match status" value="1"/>
</dbReference>
<dbReference type="Gene3D" id="1.25.40.10">
    <property type="entry name" value="Tetratricopeptide repeat domain"/>
    <property type="match status" value="1"/>
</dbReference>
<dbReference type="HOGENOM" id="CLU_810616_0_0_6"/>